<dbReference type="AlphaFoldDB" id="A0AAD4Z762"/>
<sequence length="112" mass="12634">MTGTCSSTSPLVELEPEIEQKLRALRRSKKQYGEKKNQQGADELTLVQNEIMGDLDIPTIPTSPSSIVLPTAARDYELKNIHFNMIPSFHGLSSEDPLAHIRDILAWFLTWL</sequence>
<keyword evidence="2" id="KW-1185">Reference proteome</keyword>
<comment type="caution">
    <text evidence="1">The sequence shown here is derived from an EMBL/GenBank/DDBJ whole genome shotgun (WGS) entry which is preliminary data.</text>
</comment>
<evidence type="ECO:0000313" key="2">
    <source>
        <dbReference type="Proteomes" id="UP001054821"/>
    </source>
</evidence>
<organism evidence="1 2">
    <name type="scientific">Prunus dulcis</name>
    <name type="common">Almond</name>
    <name type="synonym">Amygdalus dulcis</name>
    <dbReference type="NCBI Taxonomy" id="3755"/>
    <lineage>
        <taxon>Eukaryota</taxon>
        <taxon>Viridiplantae</taxon>
        <taxon>Streptophyta</taxon>
        <taxon>Embryophyta</taxon>
        <taxon>Tracheophyta</taxon>
        <taxon>Spermatophyta</taxon>
        <taxon>Magnoliopsida</taxon>
        <taxon>eudicotyledons</taxon>
        <taxon>Gunneridae</taxon>
        <taxon>Pentapetalae</taxon>
        <taxon>rosids</taxon>
        <taxon>fabids</taxon>
        <taxon>Rosales</taxon>
        <taxon>Rosaceae</taxon>
        <taxon>Amygdaloideae</taxon>
        <taxon>Amygdaleae</taxon>
        <taxon>Prunus</taxon>
    </lineage>
</organism>
<reference evidence="1 2" key="1">
    <citation type="journal article" date="2022" name="G3 (Bethesda)">
        <title>Whole-genome sequence and methylome profiling of the almond [Prunus dulcis (Mill.) D.A. Webb] cultivar 'Nonpareil'.</title>
        <authorList>
            <person name="D'Amico-Willman K.M."/>
            <person name="Ouma W.Z."/>
            <person name="Meulia T."/>
            <person name="Sideli G.M."/>
            <person name="Gradziel T.M."/>
            <person name="Fresnedo-Ramirez J."/>
        </authorList>
    </citation>
    <scope>NUCLEOTIDE SEQUENCE [LARGE SCALE GENOMIC DNA]</scope>
    <source>
        <strain evidence="1">Clone GOH B32 T37-40</strain>
    </source>
</reference>
<proteinExistence type="predicted"/>
<name>A0AAD4Z762_PRUDU</name>
<protein>
    <submittedName>
        <fullName evidence="1">Uncharacterized protein</fullName>
    </submittedName>
</protein>
<dbReference type="EMBL" id="JAJFAZ020000004">
    <property type="protein sequence ID" value="KAI5336097.1"/>
    <property type="molecule type" value="Genomic_DNA"/>
</dbReference>
<dbReference type="Proteomes" id="UP001054821">
    <property type="component" value="Chromosome 4"/>
</dbReference>
<gene>
    <name evidence="1" type="ORF">L3X38_026231</name>
</gene>
<evidence type="ECO:0000313" key="1">
    <source>
        <dbReference type="EMBL" id="KAI5336097.1"/>
    </source>
</evidence>
<accession>A0AAD4Z762</accession>